<evidence type="ECO:0000259" key="1">
    <source>
        <dbReference type="Pfam" id="PF10026"/>
    </source>
</evidence>
<dbReference type="Pfam" id="PF10026">
    <property type="entry name" value="DUF2268"/>
    <property type="match status" value="1"/>
</dbReference>
<dbReference type="Proteomes" id="UP000647587">
    <property type="component" value="Unassembled WGS sequence"/>
</dbReference>
<keyword evidence="3" id="KW-1185">Reference proteome</keyword>
<name>A0ABQ2EVY4_9DEIO</name>
<evidence type="ECO:0000313" key="2">
    <source>
        <dbReference type="EMBL" id="GGK24514.1"/>
    </source>
</evidence>
<accession>A0ABQ2EVY4</accession>
<feature type="domain" description="DUF2268" evidence="1">
    <location>
        <begin position="68"/>
        <end position="256"/>
    </location>
</feature>
<protein>
    <recommendedName>
        <fullName evidence="1">DUF2268 domain-containing protein</fullName>
    </recommendedName>
</protein>
<proteinExistence type="predicted"/>
<comment type="caution">
    <text evidence="2">The sequence shown here is derived from an EMBL/GenBank/DDBJ whole genome shotgun (WGS) entry which is preliminary data.</text>
</comment>
<gene>
    <name evidence="2" type="ORF">GCM10008955_17640</name>
</gene>
<organism evidence="2 3">
    <name type="scientific">Deinococcus malanensis</name>
    <dbReference type="NCBI Taxonomy" id="1706855"/>
    <lineage>
        <taxon>Bacteria</taxon>
        <taxon>Thermotogati</taxon>
        <taxon>Deinococcota</taxon>
        <taxon>Deinococci</taxon>
        <taxon>Deinococcales</taxon>
        <taxon>Deinococcaceae</taxon>
        <taxon>Deinococcus</taxon>
    </lineage>
</organism>
<reference evidence="3" key="1">
    <citation type="journal article" date="2019" name="Int. J. Syst. Evol. Microbiol.">
        <title>The Global Catalogue of Microorganisms (GCM) 10K type strain sequencing project: providing services to taxonomists for standard genome sequencing and annotation.</title>
        <authorList>
            <consortium name="The Broad Institute Genomics Platform"/>
            <consortium name="The Broad Institute Genome Sequencing Center for Infectious Disease"/>
            <person name="Wu L."/>
            <person name="Ma J."/>
        </authorList>
    </citation>
    <scope>NUCLEOTIDE SEQUENCE [LARGE SCALE GENOMIC DNA]</scope>
    <source>
        <strain evidence="3">JCM 30331</strain>
    </source>
</reference>
<dbReference type="InterPro" id="IPR018728">
    <property type="entry name" value="DUF2268"/>
</dbReference>
<evidence type="ECO:0000313" key="3">
    <source>
        <dbReference type="Proteomes" id="UP000647587"/>
    </source>
</evidence>
<sequence>MVRVISFFGTYREAWRTPSRYDELVTQRVGGLVRGEAWARFTAGFAPGTPSYGWPSLDEPFEAEVMALTRETIARCARLLDLTDVTVVLLPESPENAFVLERMGGVAGLTVGAGVVVLRVAPTTSWQPFVVDAVAHELHHASWVHTRDDVDRTVDLSLVEAVVMEGRACVFARELQPDFVAPWTRALTEMQARNALGVVGEVLRGKQTVDAGAFLFGGHDFAPWTGYDVGTRMVQAFRARFPDMSWRDMTRLDAMAVALGSGALP</sequence>
<dbReference type="EMBL" id="BMPP01000006">
    <property type="protein sequence ID" value="GGK24514.1"/>
    <property type="molecule type" value="Genomic_DNA"/>
</dbReference>